<keyword evidence="2" id="KW-1133">Transmembrane helix</keyword>
<keyword evidence="2" id="KW-0472">Membrane</keyword>
<proteinExistence type="predicted"/>
<evidence type="ECO:0000256" key="2">
    <source>
        <dbReference type="SAM" id="Phobius"/>
    </source>
</evidence>
<dbReference type="AlphaFoldDB" id="A0AAD6TQZ6"/>
<reference evidence="3" key="1">
    <citation type="submission" date="2023-03" db="EMBL/GenBank/DDBJ databases">
        <title>Massive genome expansion in bonnet fungi (Mycena s.s.) driven by repeated elements and novel gene families across ecological guilds.</title>
        <authorList>
            <consortium name="Lawrence Berkeley National Laboratory"/>
            <person name="Harder C.B."/>
            <person name="Miyauchi S."/>
            <person name="Viragh M."/>
            <person name="Kuo A."/>
            <person name="Thoen E."/>
            <person name="Andreopoulos B."/>
            <person name="Lu D."/>
            <person name="Skrede I."/>
            <person name="Drula E."/>
            <person name="Henrissat B."/>
            <person name="Morin E."/>
            <person name="Kohler A."/>
            <person name="Barry K."/>
            <person name="LaButti K."/>
            <person name="Morin E."/>
            <person name="Salamov A."/>
            <person name="Lipzen A."/>
            <person name="Mereny Z."/>
            <person name="Hegedus B."/>
            <person name="Baldrian P."/>
            <person name="Stursova M."/>
            <person name="Weitz H."/>
            <person name="Taylor A."/>
            <person name="Grigoriev I.V."/>
            <person name="Nagy L.G."/>
            <person name="Martin F."/>
            <person name="Kauserud H."/>
        </authorList>
    </citation>
    <scope>NUCLEOTIDE SEQUENCE</scope>
    <source>
        <strain evidence="3">CBHHK173m</strain>
    </source>
</reference>
<evidence type="ECO:0000256" key="1">
    <source>
        <dbReference type="SAM" id="MobiDB-lite"/>
    </source>
</evidence>
<keyword evidence="4" id="KW-1185">Reference proteome</keyword>
<protein>
    <submittedName>
        <fullName evidence="3">Uncharacterized protein</fullName>
    </submittedName>
</protein>
<sequence>MLEPACVPLASRNKISAPWSALARSPVRDMRCRRRIGVHAYLPPGRLSLSDAVHALPGSHRGRSKRDVREGRAPPARGASRALERAPPRPSSPIATRARSGFDRERVERGQLEFAECRRASCSPPHRHQLRVKNGWVASALRTSERRRVQSARALLQWMLQTQRPRWSSCVASCFLEEARVPNGAASQARGQAARHPAAAGRAVAAASAHVSTLYNRVNGSSPALDRQLVLGGLLQKLDNFWDRRGLAAWNTAADAGSGHLSGGGLYDIDRPFHQTLPLRRLADLACSQTSETSLPLHTAALRHLLRAPCTFRRPRVHCMAFAFLPFSYLNAYALSTQFALLLALVALSYRYRCPRLALLAALALYTA</sequence>
<feature type="region of interest" description="Disordered" evidence="1">
    <location>
        <begin position="56"/>
        <end position="102"/>
    </location>
</feature>
<dbReference type="Proteomes" id="UP001222325">
    <property type="component" value="Unassembled WGS sequence"/>
</dbReference>
<organism evidence="3 4">
    <name type="scientific">Mycena belliarum</name>
    <dbReference type="NCBI Taxonomy" id="1033014"/>
    <lineage>
        <taxon>Eukaryota</taxon>
        <taxon>Fungi</taxon>
        <taxon>Dikarya</taxon>
        <taxon>Basidiomycota</taxon>
        <taxon>Agaricomycotina</taxon>
        <taxon>Agaricomycetes</taxon>
        <taxon>Agaricomycetidae</taxon>
        <taxon>Agaricales</taxon>
        <taxon>Marasmiineae</taxon>
        <taxon>Mycenaceae</taxon>
        <taxon>Mycena</taxon>
    </lineage>
</organism>
<gene>
    <name evidence="3" type="ORF">B0H15DRAFT_957507</name>
</gene>
<accession>A0AAD6TQZ6</accession>
<feature type="transmembrane region" description="Helical" evidence="2">
    <location>
        <begin position="320"/>
        <end position="348"/>
    </location>
</feature>
<dbReference type="EMBL" id="JARJCN010000123">
    <property type="protein sequence ID" value="KAJ7071830.1"/>
    <property type="molecule type" value="Genomic_DNA"/>
</dbReference>
<keyword evidence="2" id="KW-0812">Transmembrane</keyword>
<evidence type="ECO:0000313" key="3">
    <source>
        <dbReference type="EMBL" id="KAJ7071830.1"/>
    </source>
</evidence>
<comment type="caution">
    <text evidence="3">The sequence shown here is derived from an EMBL/GenBank/DDBJ whole genome shotgun (WGS) entry which is preliminary data.</text>
</comment>
<evidence type="ECO:0000313" key="4">
    <source>
        <dbReference type="Proteomes" id="UP001222325"/>
    </source>
</evidence>
<name>A0AAD6TQZ6_9AGAR</name>